<reference evidence="2 3" key="1">
    <citation type="submission" date="2024-09" db="EMBL/GenBank/DDBJ databases">
        <authorList>
            <person name="Sun Q."/>
            <person name="Mori K."/>
        </authorList>
    </citation>
    <scope>NUCLEOTIDE SEQUENCE [LARGE SCALE GENOMIC DNA]</scope>
    <source>
        <strain evidence="2 3">CECT 8622</strain>
    </source>
</reference>
<name>A0ABV5FDM1_9FLAO</name>
<evidence type="ECO:0000313" key="2">
    <source>
        <dbReference type="EMBL" id="MFB9057538.1"/>
    </source>
</evidence>
<comment type="caution">
    <text evidence="2">The sequence shown here is derived from an EMBL/GenBank/DDBJ whole genome shotgun (WGS) entry which is preliminary data.</text>
</comment>
<keyword evidence="1" id="KW-0812">Transmembrane</keyword>
<keyword evidence="1" id="KW-1133">Transmembrane helix</keyword>
<evidence type="ECO:0000313" key="3">
    <source>
        <dbReference type="Proteomes" id="UP001589585"/>
    </source>
</evidence>
<proteinExistence type="predicted"/>
<gene>
    <name evidence="2" type="ORF">ACFFU9_12385</name>
</gene>
<evidence type="ECO:0000256" key="1">
    <source>
        <dbReference type="SAM" id="Phobius"/>
    </source>
</evidence>
<accession>A0ABV5FDM1</accession>
<dbReference type="EMBL" id="JBHMFC010000081">
    <property type="protein sequence ID" value="MFB9057538.1"/>
    <property type="molecule type" value="Genomic_DNA"/>
</dbReference>
<dbReference type="Proteomes" id="UP001589585">
    <property type="component" value="Unassembled WGS sequence"/>
</dbReference>
<protein>
    <submittedName>
        <fullName evidence="2">Uncharacterized protein</fullName>
    </submittedName>
</protein>
<dbReference type="RefSeq" id="WP_379861771.1">
    <property type="nucleotide sequence ID" value="NZ_JBHMFC010000081.1"/>
</dbReference>
<keyword evidence="1" id="KW-0472">Membrane</keyword>
<sequence>MNISIHTFFIKNVLYLLGLCMLSINIYSQGFSGLEHKKLNKWSAANQKKTSRKTFIIPKNIALKNPISRSEWTETKYEISWNLKGELKPMEIPKPHNTWHMDNMSFITLSPKFKRKKMNIDAGRRTAFNANNCMSGNC</sequence>
<keyword evidence="3" id="KW-1185">Reference proteome</keyword>
<feature type="transmembrane region" description="Helical" evidence="1">
    <location>
        <begin position="12"/>
        <end position="31"/>
    </location>
</feature>
<organism evidence="2 3">
    <name type="scientific">Mariniflexile ostreae</name>
    <dbReference type="NCBI Taxonomy" id="1520892"/>
    <lineage>
        <taxon>Bacteria</taxon>
        <taxon>Pseudomonadati</taxon>
        <taxon>Bacteroidota</taxon>
        <taxon>Flavobacteriia</taxon>
        <taxon>Flavobacteriales</taxon>
        <taxon>Flavobacteriaceae</taxon>
        <taxon>Mariniflexile</taxon>
    </lineage>
</organism>